<feature type="transmembrane region" description="Helical" evidence="2">
    <location>
        <begin position="346"/>
        <end position="367"/>
    </location>
</feature>
<comment type="caution">
    <text evidence="3">The sequence shown here is derived from an EMBL/GenBank/DDBJ whole genome shotgun (WGS) entry which is preliminary data.</text>
</comment>
<keyword evidence="2" id="KW-0472">Membrane</keyword>
<proteinExistence type="predicted"/>
<feature type="transmembrane region" description="Helical" evidence="2">
    <location>
        <begin position="576"/>
        <end position="595"/>
    </location>
</feature>
<evidence type="ECO:0000313" key="4">
    <source>
        <dbReference type="Proteomes" id="UP000186817"/>
    </source>
</evidence>
<keyword evidence="2" id="KW-1133">Transmembrane helix</keyword>
<protein>
    <submittedName>
        <fullName evidence="3">Uncharacterized protein</fullName>
    </submittedName>
</protein>
<keyword evidence="4" id="KW-1185">Reference proteome</keyword>
<dbReference type="EMBL" id="LSRX01000453">
    <property type="protein sequence ID" value="OLP96822.1"/>
    <property type="molecule type" value="Genomic_DNA"/>
</dbReference>
<dbReference type="OrthoDB" id="433716at2759"/>
<name>A0A1Q9DNT4_SYMMI</name>
<organism evidence="3 4">
    <name type="scientific">Symbiodinium microadriaticum</name>
    <name type="common">Dinoflagellate</name>
    <name type="synonym">Zooxanthella microadriatica</name>
    <dbReference type="NCBI Taxonomy" id="2951"/>
    <lineage>
        <taxon>Eukaryota</taxon>
        <taxon>Sar</taxon>
        <taxon>Alveolata</taxon>
        <taxon>Dinophyceae</taxon>
        <taxon>Suessiales</taxon>
        <taxon>Symbiodiniaceae</taxon>
        <taxon>Symbiodinium</taxon>
    </lineage>
</organism>
<evidence type="ECO:0000256" key="1">
    <source>
        <dbReference type="SAM" id="MobiDB-lite"/>
    </source>
</evidence>
<feature type="compositionally biased region" description="Basic and acidic residues" evidence="1">
    <location>
        <begin position="126"/>
        <end position="141"/>
    </location>
</feature>
<dbReference type="AlphaFoldDB" id="A0A1Q9DNT4"/>
<keyword evidence="2" id="KW-0812">Transmembrane</keyword>
<dbReference type="Proteomes" id="UP000186817">
    <property type="component" value="Unassembled WGS sequence"/>
</dbReference>
<accession>A0A1Q9DNT4</accession>
<feature type="transmembrane region" description="Helical" evidence="2">
    <location>
        <begin position="615"/>
        <end position="637"/>
    </location>
</feature>
<sequence>MVGVLSEMSTTAHWIETHTTPMKPMMKKFDKTSFVQILLLLTCLFLTAQMAQYSQDCWKHLHFHKLDLDLIRHYKYTAQQDIRASKHDKLAAQNDEEAAKLLRKRASQLKIAASRDMKKAKRSKDHGKEMEAEAETSKEDAGVLGAAAAEATWRAHRLEATAAEKAAEAGEYQEKADAALAEEGEDEAAVAAVEWIPFADAVADVVGGAVAAGLAADAATDESLAAERAAAASSANARAAGDEEEAETESKERAVKLKAAQEERAMAAEMRNAARTLVVGALKLIGDASVIQHEADQSFQTADDLKEKGKHLKDEASSLMGNIAKLKEDADSELEKAASLQYQATFLLNLAAFSAVLLMLSLWPAAFSQTELPKLLSVAQGHQAPLLQQQLDPRCGRETKWKWQMRKLETCALVTIFLWAFRIMSLYFEEDVQVGAWRLFAGELCAVGATSIIMAACTVLWACADLQKALSCGCLPSASKIIFRDAMTQLLWSGSNASIACLLGLYCYMGCHGGLMASLKAHGISWNHGTMREAWWALPMLALSLVFLRTACGSVRCGCACNMQPEPYQPGFLQRVAARVGGIPLILILMLVFVRKFYPFFKHSRQLAELSHMPPSFNICLGICMLLDIALLVCMILTKSLKRLTSFVLW</sequence>
<feature type="transmembrane region" description="Helical" evidence="2">
    <location>
        <begin position="535"/>
        <end position="555"/>
    </location>
</feature>
<feature type="region of interest" description="Disordered" evidence="1">
    <location>
        <begin position="112"/>
        <end position="141"/>
    </location>
</feature>
<reference evidence="3 4" key="1">
    <citation type="submission" date="2016-02" db="EMBL/GenBank/DDBJ databases">
        <title>Genome analysis of coral dinoflagellate symbionts highlights evolutionary adaptations to a symbiotic lifestyle.</title>
        <authorList>
            <person name="Aranda M."/>
            <person name="Li Y."/>
            <person name="Liew Y.J."/>
            <person name="Baumgarten S."/>
            <person name="Simakov O."/>
            <person name="Wilson M."/>
            <person name="Piel J."/>
            <person name="Ashoor H."/>
            <person name="Bougouffa S."/>
            <person name="Bajic V.B."/>
            <person name="Ryu T."/>
            <person name="Ravasi T."/>
            <person name="Bayer T."/>
            <person name="Micklem G."/>
            <person name="Kim H."/>
            <person name="Bhak J."/>
            <person name="Lajeunesse T.C."/>
            <person name="Voolstra C.R."/>
        </authorList>
    </citation>
    <scope>NUCLEOTIDE SEQUENCE [LARGE SCALE GENOMIC DNA]</scope>
    <source>
        <strain evidence="3 4">CCMP2467</strain>
    </source>
</reference>
<gene>
    <name evidence="3" type="ORF">AK812_SmicGene20894</name>
</gene>
<feature type="transmembrane region" description="Helical" evidence="2">
    <location>
        <begin position="490"/>
        <end position="515"/>
    </location>
</feature>
<feature type="transmembrane region" description="Helical" evidence="2">
    <location>
        <begin position="440"/>
        <end position="463"/>
    </location>
</feature>
<evidence type="ECO:0000256" key="2">
    <source>
        <dbReference type="SAM" id="Phobius"/>
    </source>
</evidence>
<evidence type="ECO:0000313" key="3">
    <source>
        <dbReference type="EMBL" id="OLP96822.1"/>
    </source>
</evidence>